<accession>Q56ZN7</accession>
<dbReference type="EMBL" id="AK220926">
    <property type="protein sequence ID" value="BAD94399.1"/>
    <property type="molecule type" value="mRNA"/>
</dbReference>
<dbReference type="AlphaFoldDB" id="Q56ZN7"/>
<sequence length="37" mass="4389">MSSRNKNHTSSSKALFRFHPSVMFVMRPLRILLFPVR</sequence>
<protein>
    <submittedName>
        <fullName evidence="1">Uncharacterized protein</fullName>
    </submittedName>
</protein>
<proteinExistence type="evidence at transcript level"/>
<evidence type="ECO:0000313" key="1">
    <source>
        <dbReference type="EMBL" id="BAD94399.1"/>
    </source>
</evidence>
<organism evidence="1">
    <name type="scientific">Arabidopsis thaliana</name>
    <name type="common">Mouse-ear cress</name>
    <dbReference type="NCBI Taxonomy" id="3702"/>
    <lineage>
        <taxon>Eukaryota</taxon>
        <taxon>Viridiplantae</taxon>
        <taxon>Streptophyta</taxon>
        <taxon>Embryophyta</taxon>
        <taxon>Tracheophyta</taxon>
        <taxon>Spermatophyta</taxon>
        <taxon>Magnoliopsida</taxon>
        <taxon>eudicotyledons</taxon>
        <taxon>Gunneridae</taxon>
        <taxon>Pentapetalae</taxon>
        <taxon>rosids</taxon>
        <taxon>malvids</taxon>
        <taxon>Brassicales</taxon>
        <taxon>Brassicaceae</taxon>
        <taxon>Camelineae</taxon>
        <taxon>Arabidopsis</taxon>
    </lineage>
</organism>
<name>Q56ZN7_ARATH</name>
<reference evidence="1" key="1">
    <citation type="submission" date="2005-03" db="EMBL/GenBank/DDBJ databases">
        <title>Large-scale analysis of RIKEN Arabidopsis full-length (RAFL) cDNAs.</title>
        <authorList>
            <person name="Totoki Y."/>
            <person name="Seki M."/>
            <person name="Ishida J."/>
            <person name="Nakajima M."/>
            <person name="Enju A."/>
            <person name="Kamiya A."/>
            <person name="Narusaka M."/>
            <person name="Shin-i T."/>
            <person name="Nakagawa M."/>
            <person name="Sakamoto N."/>
            <person name="Oishi K."/>
            <person name="Kohara Y."/>
            <person name="Kobayashi M."/>
            <person name="Toyoda A."/>
            <person name="Sakaki Y."/>
            <person name="Sakurai T."/>
            <person name="Iida K."/>
            <person name="Akiyama K."/>
            <person name="Satou M."/>
            <person name="Toyoda T."/>
            <person name="Konagaya A."/>
            <person name="Carninci P."/>
            <person name="Kawai J."/>
            <person name="Hayashizaki Y."/>
            <person name="Shinozaki K."/>
        </authorList>
    </citation>
    <scope>NUCLEOTIDE SEQUENCE</scope>
</reference>